<name>A0ABD6DNC0_9EURY</name>
<organism evidence="2 3">
    <name type="scientific">Haloarchaeobius litoreus</name>
    <dbReference type="NCBI Taxonomy" id="755306"/>
    <lineage>
        <taxon>Archaea</taxon>
        <taxon>Methanobacteriati</taxon>
        <taxon>Methanobacteriota</taxon>
        <taxon>Stenosarchaea group</taxon>
        <taxon>Halobacteria</taxon>
        <taxon>Halobacteriales</taxon>
        <taxon>Halorubellaceae</taxon>
        <taxon>Haloarchaeobius</taxon>
    </lineage>
</organism>
<dbReference type="EMBL" id="JBHUDO010000004">
    <property type="protein sequence ID" value="MFD1647722.1"/>
    <property type="molecule type" value="Genomic_DNA"/>
</dbReference>
<evidence type="ECO:0000313" key="2">
    <source>
        <dbReference type="EMBL" id="MFD1647722.1"/>
    </source>
</evidence>
<dbReference type="Proteomes" id="UP001597034">
    <property type="component" value="Unassembled WGS sequence"/>
</dbReference>
<comment type="caution">
    <text evidence="2">The sequence shown here is derived from an EMBL/GenBank/DDBJ whole genome shotgun (WGS) entry which is preliminary data.</text>
</comment>
<accession>A0ABD6DNC0</accession>
<keyword evidence="3" id="KW-1185">Reference proteome</keyword>
<dbReference type="RefSeq" id="WP_390293819.1">
    <property type="nucleotide sequence ID" value="NZ_JBHUDO010000004.1"/>
</dbReference>
<dbReference type="InterPro" id="IPR011674">
    <property type="entry name" value="DUF1616"/>
</dbReference>
<reference evidence="2 3" key="1">
    <citation type="journal article" date="2019" name="Int. J. Syst. Evol. Microbiol.">
        <title>The Global Catalogue of Microorganisms (GCM) 10K type strain sequencing project: providing services to taxonomists for standard genome sequencing and annotation.</title>
        <authorList>
            <consortium name="The Broad Institute Genomics Platform"/>
            <consortium name="The Broad Institute Genome Sequencing Center for Infectious Disease"/>
            <person name="Wu L."/>
            <person name="Ma J."/>
        </authorList>
    </citation>
    <scope>NUCLEOTIDE SEQUENCE [LARGE SCALE GENOMIC DNA]</scope>
    <source>
        <strain evidence="2 3">CGMCC 1.10390</strain>
    </source>
</reference>
<feature type="domain" description="DUF1616" evidence="1">
    <location>
        <begin position="17"/>
        <end position="154"/>
    </location>
</feature>
<gene>
    <name evidence="2" type="ORF">ACFSBL_18680</name>
</gene>
<sequence>MASGTLQASPWMATDRTHVEAVLLATSLFLLLATASAIALVQPVGPDRPTELALVDDQGTAAGYPTELAVGEEGRTVVQITNNVDESRRYTVVTTLDGRTVSSGTVTVDAGSQRRFPVSITPEGPPGRQRFLVRLWTGDETTGQPDLSVRIWVNVTESSD</sequence>
<evidence type="ECO:0000313" key="3">
    <source>
        <dbReference type="Proteomes" id="UP001597034"/>
    </source>
</evidence>
<dbReference type="AlphaFoldDB" id="A0ABD6DNC0"/>
<dbReference type="Pfam" id="PF07760">
    <property type="entry name" value="DUF1616"/>
    <property type="match status" value="1"/>
</dbReference>
<evidence type="ECO:0000259" key="1">
    <source>
        <dbReference type="Pfam" id="PF07760"/>
    </source>
</evidence>
<protein>
    <submittedName>
        <fullName evidence="2">DUF1616 domain-containing protein</fullName>
    </submittedName>
</protein>
<proteinExistence type="predicted"/>